<proteinExistence type="inferred from homology"/>
<dbReference type="SUPFAM" id="SSF55874">
    <property type="entry name" value="ATPase domain of HSP90 chaperone/DNA topoisomerase II/histidine kinase"/>
    <property type="match status" value="1"/>
</dbReference>
<dbReference type="InterPro" id="IPR036890">
    <property type="entry name" value="HATPase_C_sf"/>
</dbReference>
<dbReference type="Proteomes" id="UP000054693">
    <property type="component" value="Unassembled WGS sequence"/>
</dbReference>
<dbReference type="CDD" id="cd16926">
    <property type="entry name" value="HATPase_MutL-MLH-PMS-like"/>
    <property type="match status" value="1"/>
</dbReference>
<sequence>MGIRIQQLPSLIANQIAAGEVIERPASVVKELLENSFDAGADAIIIEIGYGGLNQIKISDNGMGIVAEDLPLAIAAHATSKISTLNDLYAIDSMGFRGEALASIASVAKVTISSKPEQQETAMMVRVQGTERAISPCARTVGTTVDVVDLFFNTPVRKRFLKSERLEFQAIETVVKRFALSAPGIALTLKHNGKQVLSLPAATNEQTRLTRMTRILGNVFVKESIYLDVEHGAMKLYGWISNSNFQRSQNDRLWVYINQRMVKDRLIQQALKQAYEGLLYPGRFPACVLYLTINPAEVDVNVHPTKHEVRFQQPRLVFDFFTSQLTAALKSKNEFDEEASYALLEQPSREQEQAIYEPYPKLDASSKSVYNSEAELSWVILNNRHILAFINQQPYVVDVVTLHQYRLQQQIFQLVLPLASRPLLVAVRYSFPLKRRSSAPELEECLKQLGMNLEWLGDNEVVIRSMPLCMPYLDLRLFLDSVAACEVVNQNTLLELMNRSQTFDPRLLSLEEKMELNELFLRLYNEENKRPGLFKVLTSEDCKNLLKLDS</sequence>
<dbReference type="FunFam" id="3.30.565.10:FF:000003">
    <property type="entry name" value="DNA mismatch repair endonuclease MutL"/>
    <property type="match status" value="1"/>
</dbReference>
<keyword evidence="8" id="KW-1185">Reference proteome</keyword>
<dbReference type="GO" id="GO:0006298">
    <property type="term" value="P:mismatch repair"/>
    <property type="evidence" value="ECO:0007669"/>
    <property type="project" value="UniProtKB-UniRule"/>
</dbReference>
<comment type="similarity">
    <text evidence="1 5">Belongs to the DNA mismatch repair MutL/HexB family.</text>
</comment>
<dbReference type="InterPro" id="IPR014721">
    <property type="entry name" value="Ribsml_uS5_D2-typ_fold_subgr"/>
</dbReference>
<dbReference type="NCBIfam" id="TIGR00585">
    <property type="entry name" value="mutl"/>
    <property type="match status" value="1"/>
</dbReference>
<dbReference type="SUPFAM" id="SSF118116">
    <property type="entry name" value="DNA mismatch repair protein MutL"/>
    <property type="match status" value="1"/>
</dbReference>
<dbReference type="GO" id="GO:0016887">
    <property type="term" value="F:ATP hydrolysis activity"/>
    <property type="evidence" value="ECO:0007669"/>
    <property type="project" value="InterPro"/>
</dbReference>
<gene>
    <name evidence="5 7" type="primary">mutL</name>
    <name evidence="7" type="ORF">Ltuc_2743</name>
</gene>
<dbReference type="GO" id="GO:0030983">
    <property type="term" value="F:mismatched DNA binding"/>
    <property type="evidence" value="ECO:0007669"/>
    <property type="project" value="InterPro"/>
</dbReference>
<dbReference type="InterPro" id="IPR014762">
    <property type="entry name" value="DNA_mismatch_repair_CS"/>
</dbReference>
<reference evidence="7 8" key="1">
    <citation type="submission" date="2015-11" db="EMBL/GenBank/DDBJ databases">
        <title>Genomic analysis of 38 Legionella species identifies large and diverse effector repertoires.</title>
        <authorList>
            <person name="Burstein D."/>
            <person name="Amaro F."/>
            <person name="Zusman T."/>
            <person name="Lifshitz Z."/>
            <person name="Cohen O."/>
            <person name="Gilbert J.A."/>
            <person name="Pupko T."/>
            <person name="Shuman H.A."/>
            <person name="Segal G."/>
        </authorList>
    </citation>
    <scope>NUCLEOTIDE SEQUENCE [LARGE SCALE GENOMIC DNA]</scope>
    <source>
        <strain evidence="7 8">ATCC 49180</strain>
    </source>
</reference>
<dbReference type="InterPro" id="IPR020568">
    <property type="entry name" value="Ribosomal_Su5_D2-typ_SF"/>
</dbReference>
<dbReference type="PROSITE" id="PS00058">
    <property type="entry name" value="DNA_MISMATCH_REPAIR_1"/>
    <property type="match status" value="1"/>
</dbReference>
<dbReference type="InterPro" id="IPR002099">
    <property type="entry name" value="MutL/Mlh/PMS"/>
</dbReference>
<evidence type="ECO:0000313" key="8">
    <source>
        <dbReference type="Proteomes" id="UP000054693"/>
    </source>
</evidence>
<dbReference type="OrthoDB" id="9763467at2"/>
<keyword evidence="3 5" id="KW-0227">DNA damage</keyword>
<evidence type="ECO:0000256" key="1">
    <source>
        <dbReference type="ARBA" id="ARBA00006082"/>
    </source>
</evidence>
<dbReference type="InterPro" id="IPR014790">
    <property type="entry name" value="MutL_C"/>
</dbReference>
<keyword evidence="4 5" id="KW-0234">DNA repair</keyword>
<dbReference type="EMBL" id="LNZA01000008">
    <property type="protein sequence ID" value="KTD71384.1"/>
    <property type="molecule type" value="Genomic_DNA"/>
</dbReference>
<dbReference type="AlphaFoldDB" id="A0A0W0ZQS3"/>
<comment type="caution">
    <text evidence="7">The sequence shown here is derived from an EMBL/GenBank/DDBJ whole genome shotgun (WGS) entry which is preliminary data.</text>
</comment>
<dbReference type="GO" id="GO:0005524">
    <property type="term" value="F:ATP binding"/>
    <property type="evidence" value="ECO:0007669"/>
    <property type="project" value="InterPro"/>
</dbReference>
<name>A0A0W0ZQS3_9GAMM</name>
<dbReference type="GO" id="GO:0140664">
    <property type="term" value="F:ATP-dependent DNA damage sensor activity"/>
    <property type="evidence" value="ECO:0007669"/>
    <property type="project" value="InterPro"/>
</dbReference>
<dbReference type="SMART" id="SM01340">
    <property type="entry name" value="DNA_mis_repair"/>
    <property type="match status" value="1"/>
</dbReference>
<dbReference type="Pfam" id="PF08676">
    <property type="entry name" value="MutL_C"/>
    <property type="match status" value="1"/>
</dbReference>
<organism evidence="7 8">
    <name type="scientific">Legionella tucsonensis</name>
    <dbReference type="NCBI Taxonomy" id="40335"/>
    <lineage>
        <taxon>Bacteria</taxon>
        <taxon>Pseudomonadati</taxon>
        <taxon>Pseudomonadota</taxon>
        <taxon>Gammaproteobacteria</taxon>
        <taxon>Legionellales</taxon>
        <taxon>Legionellaceae</taxon>
        <taxon>Legionella</taxon>
    </lineage>
</organism>
<dbReference type="PANTHER" id="PTHR10073">
    <property type="entry name" value="DNA MISMATCH REPAIR PROTEIN MLH, PMS, MUTL"/>
    <property type="match status" value="1"/>
</dbReference>
<dbReference type="Gene3D" id="3.30.230.10">
    <property type="match status" value="1"/>
</dbReference>
<dbReference type="HAMAP" id="MF_00149">
    <property type="entry name" value="DNA_mis_repair"/>
    <property type="match status" value="1"/>
</dbReference>
<evidence type="ECO:0000313" key="7">
    <source>
        <dbReference type="EMBL" id="KTD71384.1"/>
    </source>
</evidence>
<evidence type="ECO:0000256" key="2">
    <source>
        <dbReference type="ARBA" id="ARBA00021975"/>
    </source>
</evidence>
<dbReference type="GO" id="GO:0032300">
    <property type="term" value="C:mismatch repair complex"/>
    <property type="evidence" value="ECO:0007669"/>
    <property type="project" value="InterPro"/>
</dbReference>
<feature type="domain" description="DNA mismatch repair protein S5" evidence="6">
    <location>
        <begin position="212"/>
        <end position="330"/>
    </location>
</feature>
<comment type="function">
    <text evidence="5">This protein is involved in the repair of mismatches in DNA. It is required for dam-dependent methyl-directed DNA mismatch repair. May act as a 'molecular matchmaker', a protein that promotes the formation of a stable complex between two or more DNA-binding proteins in an ATP-dependent manner without itself being part of a final effector complex.</text>
</comment>
<dbReference type="InterPro" id="IPR038973">
    <property type="entry name" value="MutL/Mlh/Pms-like"/>
</dbReference>
<dbReference type="Pfam" id="PF13589">
    <property type="entry name" value="HATPase_c_3"/>
    <property type="match status" value="1"/>
</dbReference>
<evidence type="ECO:0000256" key="3">
    <source>
        <dbReference type="ARBA" id="ARBA00022763"/>
    </source>
</evidence>
<dbReference type="PATRIC" id="fig|40335.7.peg.2930"/>
<evidence type="ECO:0000256" key="5">
    <source>
        <dbReference type="HAMAP-Rule" id="MF_00149"/>
    </source>
</evidence>
<dbReference type="CDD" id="cd03482">
    <property type="entry name" value="MutL_Trans_MutL"/>
    <property type="match status" value="1"/>
</dbReference>
<dbReference type="InterPro" id="IPR013507">
    <property type="entry name" value="DNA_mismatch_S5_2-like"/>
</dbReference>
<dbReference type="RefSeq" id="WP_058521941.1">
    <property type="nucleotide sequence ID" value="NZ_CAAAIP010000002.1"/>
</dbReference>
<dbReference type="Gene3D" id="3.30.565.10">
    <property type="entry name" value="Histidine kinase-like ATPase, C-terminal domain"/>
    <property type="match status" value="1"/>
</dbReference>
<dbReference type="SUPFAM" id="SSF54211">
    <property type="entry name" value="Ribosomal protein S5 domain 2-like"/>
    <property type="match status" value="1"/>
</dbReference>
<dbReference type="InterPro" id="IPR037198">
    <property type="entry name" value="MutL_C_sf"/>
</dbReference>
<dbReference type="PANTHER" id="PTHR10073:SF12">
    <property type="entry name" value="DNA MISMATCH REPAIR PROTEIN MLH1"/>
    <property type="match status" value="1"/>
</dbReference>
<dbReference type="STRING" id="40335.Ltuc_2743"/>
<protein>
    <recommendedName>
        <fullName evidence="2 5">DNA mismatch repair protein MutL</fullName>
    </recommendedName>
</protein>
<evidence type="ECO:0000256" key="4">
    <source>
        <dbReference type="ARBA" id="ARBA00023204"/>
    </source>
</evidence>
<dbReference type="Pfam" id="PF01119">
    <property type="entry name" value="DNA_mis_repair"/>
    <property type="match status" value="1"/>
</dbReference>
<dbReference type="InterPro" id="IPR020667">
    <property type="entry name" value="DNA_mismatch_repair_MutL"/>
</dbReference>
<evidence type="ECO:0000259" key="6">
    <source>
        <dbReference type="SMART" id="SM01340"/>
    </source>
</evidence>
<accession>A0A0W0ZQS3</accession>